<gene>
    <name evidence="3" type="ORF">SAMN05660706_11838</name>
</gene>
<comment type="similarity">
    <text evidence="1">Belongs to the PspA/Vipp/IM30 family.</text>
</comment>
<dbReference type="STRING" id="39060.SAMN05660706_11838"/>
<dbReference type="RefSeq" id="WP_092484265.1">
    <property type="nucleotide sequence ID" value="NZ_FOYM01000018.1"/>
</dbReference>
<dbReference type="InterPro" id="IPR007157">
    <property type="entry name" value="PspA_VIPP1"/>
</dbReference>
<evidence type="ECO:0000256" key="1">
    <source>
        <dbReference type="ARBA" id="ARBA00043985"/>
    </source>
</evidence>
<evidence type="ECO:0000313" key="3">
    <source>
        <dbReference type="EMBL" id="SFR09257.1"/>
    </source>
</evidence>
<dbReference type="PANTHER" id="PTHR31088:SF6">
    <property type="entry name" value="PHAGE SHOCK PROTEIN A"/>
    <property type="match status" value="1"/>
</dbReference>
<proteinExistence type="inferred from homology"/>
<accession>A0A1I6DV67</accession>
<dbReference type="PANTHER" id="PTHR31088">
    <property type="entry name" value="MEMBRANE-ASSOCIATED PROTEIN VIPP1, CHLOROPLASTIC"/>
    <property type="match status" value="1"/>
</dbReference>
<reference evidence="4" key="1">
    <citation type="submission" date="2016-10" db="EMBL/GenBank/DDBJ databases">
        <authorList>
            <person name="Varghese N."/>
            <person name="Submissions S."/>
        </authorList>
    </citation>
    <scope>NUCLEOTIDE SEQUENCE [LARGE SCALE GENOMIC DNA]</scope>
    <source>
        <strain evidence="4">DSM 3669</strain>
    </source>
</reference>
<dbReference type="OrthoDB" id="9779630at2"/>
<organism evidence="3 4">
    <name type="scientific">Desulfoscipio geothermicus DSM 3669</name>
    <dbReference type="NCBI Taxonomy" id="1121426"/>
    <lineage>
        <taxon>Bacteria</taxon>
        <taxon>Bacillati</taxon>
        <taxon>Bacillota</taxon>
        <taxon>Clostridia</taxon>
        <taxon>Eubacteriales</taxon>
        <taxon>Desulfallaceae</taxon>
        <taxon>Desulfoscipio</taxon>
    </lineage>
</organism>
<dbReference type="AlphaFoldDB" id="A0A1I6DV67"/>
<protein>
    <submittedName>
        <fullName evidence="3">Phage shock protein A (PspA) family protein</fullName>
    </submittedName>
</protein>
<feature type="coiled-coil region" evidence="2">
    <location>
        <begin position="54"/>
        <end position="149"/>
    </location>
</feature>
<keyword evidence="2" id="KW-0175">Coiled coil</keyword>
<dbReference type="Proteomes" id="UP000199584">
    <property type="component" value="Unassembled WGS sequence"/>
</dbReference>
<dbReference type="Pfam" id="PF04012">
    <property type="entry name" value="PspA_IM30"/>
    <property type="match status" value="1"/>
</dbReference>
<keyword evidence="4" id="KW-1185">Reference proteome</keyword>
<sequence>MGVLSRVSSLVNTKINKLLDRVEKPEEILEYSYQKQLEQLRKVRRGLADIGASKKMLEFQLIKLKEKMLELEKQAKKALSMGRDDLAAIALERKMEIQKQVEQLNDQISELEKEQEKLATAKVQLSVKVESFRTQKEVIKAQYSAAEAQVKISEAVSGISEDADDLGLALERAKDKTKSLRARAAAIGQLTDLGILEDHLDNTHINSELDEISKKQSVQEELKRLKKELQN</sequence>
<evidence type="ECO:0000256" key="2">
    <source>
        <dbReference type="SAM" id="Coils"/>
    </source>
</evidence>
<dbReference type="EMBL" id="FOYM01000018">
    <property type="protein sequence ID" value="SFR09257.1"/>
    <property type="molecule type" value="Genomic_DNA"/>
</dbReference>
<name>A0A1I6DV67_9FIRM</name>
<evidence type="ECO:0000313" key="4">
    <source>
        <dbReference type="Proteomes" id="UP000199584"/>
    </source>
</evidence>